<organism evidence="1 2">
    <name type="scientific">Erinaceus europaeus</name>
    <name type="common">Western European hedgehog</name>
    <dbReference type="NCBI Taxonomy" id="9365"/>
    <lineage>
        <taxon>Eukaryota</taxon>
        <taxon>Metazoa</taxon>
        <taxon>Chordata</taxon>
        <taxon>Craniata</taxon>
        <taxon>Vertebrata</taxon>
        <taxon>Euteleostomi</taxon>
        <taxon>Mammalia</taxon>
        <taxon>Eutheria</taxon>
        <taxon>Laurasiatheria</taxon>
        <taxon>Eulipotyphla</taxon>
        <taxon>Erinaceidae</taxon>
        <taxon>Erinaceinae</taxon>
        <taxon>Erinaceus</taxon>
    </lineage>
</organism>
<accession>A0ABM3W9E9</accession>
<proteinExistence type="predicted"/>
<name>A0ABM3W9E9_ERIEU</name>
<dbReference type="GeneID" id="132533932"/>
<gene>
    <name evidence="2" type="primary">LOC132533932</name>
</gene>
<dbReference type="RefSeq" id="XP_060033188.1">
    <property type="nucleotide sequence ID" value="XM_060177205.1"/>
</dbReference>
<keyword evidence="1" id="KW-1185">Reference proteome</keyword>
<reference evidence="2" key="2">
    <citation type="submission" date="2025-08" db="UniProtKB">
        <authorList>
            <consortium name="RefSeq"/>
        </authorList>
    </citation>
    <scope>IDENTIFICATION</scope>
</reference>
<evidence type="ECO:0000313" key="2">
    <source>
        <dbReference type="RefSeq" id="XP_060033188.1"/>
    </source>
</evidence>
<dbReference type="Proteomes" id="UP001652624">
    <property type="component" value="Chromosome 2"/>
</dbReference>
<reference evidence="1" key="1">
    <citation type="submission" date="2025-05" db="UniProtKB">
        <authorList>
            <consortium name="RefSeq"/>
        </authorList>
    </citation>
    <scope>NUCLEOTIDE SEQUENCE [LARGE SCALE GENOMIC DNA]</scope>
</reference>
<evidence type="ECO:0000313" key="1">
    <source>
        <dbReference type="Proteomes" id="UP001652624"/>
    </source>
</evidence>
<protein>
    <submittedName>
        <fullName evidence="2">Uncharacterized protein LOC132533932 isoform X1</fullName>
    </submittedName>
</protein>
<sequence>MSPKKSSPGWSPVVGFCSAARSRSRRAAGGRCENYFSAPTCCSFPIPILFEIRRNGFSVCAGQGHSQGNEAGHLPMGPDDSTSASSLKKSFSLDLMSEDTPGQLMHGPGPLADVLAGGDFATWTTFPSVTSCHQYQGILVAMDQRKNAITTSTLSDPENNWRDYLCVTPEEEEQETVMSLWASAHIAESVMACGDRLDPKVPLYDSYARQHPIFPLHMAEEDLMEHISLLLQGNKDAVSPFSASVTTSLIICRLMGFISTDCQKQNLAIPESYFS</sequence>